<dbReference type="AlphaFoldDB" id="A0A382HSF0"/>
<reference evidence="1" key="1">
    <citation type="submission" date="2018-05" db="EMBL/GenBank/DDBJ databases">
        <authorList>
            <person name="Lanie J.A."/>
            <person name="Ng W.-L."/>
            <person name="Kazmierczak K.M."/>
            <person name="Andrzejewski T.M."/>
            <person name="Davidsen T.M."/>
            <person name="Wayne K.J."/>
            <person name="Tettelin H."/>
            <person name="Glass J.I."/>
            <person name="Rusch D."/>
            <person name="Podicherti R."/>
            <person name="Tsui H.-C.T."/>
            <person name="Winkler M.E."/>
        </authorList>
    </citation>
    <scope>NUCLEOTIDE SEQUENCE</scope>
</reference>
<protein>
    <submittedName>
        <fullName evidence="1">Uncharacterized protein</fullName>
    </submittedName>
</protein>
<sequence length="147" mass="17034">MISFSNEIRANSLDLKSNSIKGSEIQYWSDKKIILSGFEDNFNQVELQITSPILVSAVRQKKFPFASQYSVSFLNEDHQLLYQVPLGDPFNLYAEHFGYEDKKSVIPIRNPYVEVLIPASIDPMFVRLDTKNKDEIKLGEELIIYRR</sequence>
<evidence type="ECO:0000313" key="1">
    <source>
        <dbReference type="EMBL" id="SVB89867.1"/>
    </source>
</evidence>
<proteinExistence type="predicted"/>
<gene>
    <name evidence="1" type="ORF">METZ01_LOCUS242721</name>
</gene>
<name>A0A382HSF0_9ZZZZ</name>
<dbReference type="EMBL" id="UINC01062853">
    <property type="protein sequence ID" value="SVB89867.1"/>
    <property type="molecule type" value="Genomic_DNA"/>
</dbReference>
<accession>A0A382HSF0</accession>
<organism evidence="1">
    <name type="scientific">marine metagenome</name>
    <dbReference type="NCBI Taxonomy" id="408172"/>
    <lineage>
        <taxon>unclassified sequences</taxon>
        <taxon>metagenomes</taxon>
        <taxon>ecological metagenomes</taxon>
    </lineage>
</organism>